<feature type="non-terminal residue" evidence="3">
    <location>
        <position position="1"/>
    </location>
</feature>
<dbReference type="InterPro" id="IPR021714">
    <property type="entry name" value="URB1_N"/>
</dbReference>
<dbReference type="GO" id="GO:0005730">
    <property type="term" value="C:nucleolus"/>
    <property type="evidence" value="ECO:0007669"/>
    <property type="project" value="TreeGrafter"/>
</dbReference>
<protein>
    <recommendedName>
        <fullName evidence="2">URB1 N-terminal domain-containing protein</fullName>
    </recommendedName>
</protein>
<evidence type="ECO:0000256" key="1">
    <source>
        <dbReference type="SAM" id="MobiDB-lite"/>
    </source>
</evidence>
<feature type="non-terminal residue" evidence="3">
    <location>
        <position position="1320"/>
    </location>
</feature>
<proteinExistence type="predicted"/>
<dbReference type="PANTHER" id="PTHR13500:SF0">
    <property type="entry name" value="NUCLEOLAR PRE-RIBOSOMAL-ASSOCIATED PROTEIN 1"/>
    <property type="match status" value="1"/>
</dbReference>
<dbReference type="GO" id="GO:0000466">
    <property type="term" value="P:maturation of 5.8S rRNA from tricistronic rRNA transcript (SSU-rRNA, 5.8S rRNA, LSU-rRNA)"/>
    <property type="evidence" value="ECO:0007669"/>
    <property type="project" value="TreeGrafter"/>
</dbReference>
<gene>
    <name evidence="3" type="ORF">EGW08_001161</name>
</gene>
<reference evidence="3 4" key="1">
    <citation type="submission" date="2019-01" db="EMBL/GenBank/DDBJ databases">
        <title>A draft genome assembly of the solar-powered sea slug Elysia chlorotica.</title>
        <authorList>
            <person name="Cai H."/>
            <person name="Li Q."/>
            <person name="Fang X."/>
            <person name="Li J."/>
            <person name="Curtis N.E."/>
            <person name="Altenburger A."/>
            <person name="Shibata T."/>
            <person name="Feng M."/>
            <person name="Maeda T."/>
            <person name="Schwartz J.A."/>
            <person name="Shigenobu S."/>
            <person name="Lundholm N."/>
            <person name="Nishiyama T."/>
            <person name="Yang H."/>
            <person name="Hasebe M."/>
            <person name="Li S."/>
            <person name="Pierce S.K."/>
            <person name="Wang J."/>
        </authorList>
    </citation>
    <scope>NUCLEOTIDE SEQUENCE [LARGE SCALE GENOMIC DNA]</scope>
    <source>
        <strain evidence="3">EC2010</strain>
        <tissue evidence="3">Whole organism of an adult</tissue>
    </source>
</reference>
<dbReference type="STRING" id="188477.A0A3S1BX67"/>
<dbReference type="EMBL" id="RQTK01000019">
    <property type="protein sequence ID" value="RUS91033.1"/>
    <property type="molecule type" value="Genomic_DNA"/>
</dbReference>
<sequence>VVKNSSVSKTEKVKLFSEVVLRQIAELHQWQGPQSWSPSGDAKQKQTADLSPEAAEDLAQVADVADSLLQELCCSSKHGISFYDKTVGTGARTQNQLLSHFLSWLTKHVEDRRKAALIVNILAANPGLVCGVLSDIQASLEPRWSDSWARRLDWIGSLYKALPDTPPFLGDKESKANNEQKIVTMASVFCLPPPKVTSTLNQSLKHEDIQVRHRYLELVQVLVKKACGIQKALVSWSTEKGYSAENVQSLKDNFTTTVLKSLPSLSQLFICVDKVMAYTSVAGIAGKDAVAAIETNLRVGLGEHTCLLLCVLSLYQGLVPSLLAQRPKDVSKLIQVVVTQRDVQLAGEKHPEERNIANIDQDGESGLDMNAGRVDQAEAADVKEDENLLPQLYLLKLLSETDAKTLALTREGLLEKLLQLVEQNRYTDLTVRLICKMLESMEIFSDHGQELTVWLRNALEVGNRFPGEDGDTDDAGKPTDLSTSLAQVKSAKKRKRSEIPTPTVATVKEDGIKTGRKDLLSFLARCITIIVNNPAPYTDRVMEALTERPVGADGAEGEDEEPMEASSVGTNESVMEAILLMDDEELDELVAATAVKSSSDQAETIAIGACETATAAVNVDLPVSPLVLVALDQLSSAKKGETDAKDYVSRVIIDLAHCVISPVPLVQVVFRSGQSKHLWDSAVLYLRSFLPSQKHHHSETNKLELPSCDAFTSLLLSIRESGNIAGDLQSPKTFCKVQNQIQCEMTQMNKFRRLTGLRQTMLYMAEVVSPASQTPSRNELVHLYRLATEECMELLFKEHKENPEARKAESADSTPVTDKLEGIPSALELWESEACAAAKRILLDPILLDALSTSDPVGDRVMKTSSLKKSPVISDSSIICEILALFRNIFQKSVHFSWFQNETELIQLHLDKSLNLLSWVYENIGSKGKKVTSKIKALSGKGDNDGDKEIAQCCFQILSLLYKKPDLRSVSTLISKLLKLLPLSVEVEKKWMDKSKADTSNPDGLVDLLFLMLDHWADEMAAALMPQGLEVLVNSSNSEMDSTNHASPQLNLSLCASSNSKTVNKTTGERELDGEKSINLFANESLRSNNRAFRLKIVPSFEEACGLSPQHLKPLFDQVFSASSERLMNCAVKLLSKLPQLVHVCRLSAPVSALSSAEKLQASVGTDIAKLLIKSETEIFQRVDGWLQSWRRKPPKHITWWLLRAVLEAQNSFSVDCGKLVEALKIFTLPHIQDALVLAEEDALISLRLICSSSDNESDTSYIETVVTHTAAVIRDRPEKVSTGHYQLLLACAQACPSLTIADTGQSKHGMKTDALILSL</sequence>
<organism evidence="3 4">
    <name type="scientific">Elysia chlorotica</name>
    <name type="common">Eastern emerald elysia</name>
    <name type="synonym">Sea slug</name>
    <dbReference type="NCBI Taxonomy" id="188477"/>
    <lineage>
        <taxon>Eukaryota</taxon>
        <taxon>Metazoa</taxon>
        <taxon>Spiralia</taxon>
        <taxon>Lophotrochozoa</taxon>
        <taxon>Mollusca</taxon>
        <taxon>Gastropoda</taxon>
        <taxon>Heterobranchia</taxon>
        <taxon>Euthyneura</taxon>
        <taxon>Panpulmonata</taxon>
        <taxon>Sacoglossa</taxon>
        <taxon>Placobranchoidea</taxon>
        <taxon>Plakobranchidae</taxon>
        <taxon>Elysia</taxon>
    </lineage>
</organism>
<dbReference type="GO" id="GO:0000463">
    <property type="term" value="P:maturation of LSU-rRNA from tricistronic rRNA transcript (SSU-rRNA, 5.8S rRNA, LSU-rRNA)"/>
    <property type="evidence" value="ECO:0007669"/>
    <property type="project" value="TreeGrafter"/>
</dbReference>
<evidence type="ECO:0000313" key="4">
    <source>
        <dbReference type="Proteomes" id="UP000271974"/>
    </source>
</evidence>
<comment type="caution">
    <text evidence="3">The sequence shown here is derived from an EMBL/GenBank/DDBJ whole genome shotgun (WGS) entry which is preliminary data.</text>
</comment>
<name>A0A3S1BX67_ELYCH</name>
<evidence type="ECO:0000313" key="3">
    <source>
        <dbReference type="EMBL" id="RUS91033.1"/>
    </source>
</evidence>
<dbReference type="OrthoDB" id="72892at2759"/>
<dbReference type="InterPro" id="IPR039844">
    <property type="entry name" value="URB1"/>
</dbReference>
<feature type="domain" description="URB1 N-terminal" evidence="2">
    <location>
        <begin position="1"/>
        <end position="149"/>
    </location>
</feature>
<keyword evidence="4" id="KW-1185">Reference proteome</keyword>
<dbReference type="PANTHER" id="PTHR13500">
    <property type="entry name" value="NUCLEOLAR PRERIBOSOMAL-ASSOCIATED PROTEIN 1"/>
    <property type="match status" value="1"/>
</dbReference>
<feature type="region of interest" description="Disordered" evidence="1">
    <location>
        <begin position="465"/>
        <end position="485"/>
    </location>
</feature>
<dbReference type="Proteomes" id="UP000271974">
    <property type="component" value="Unassembled WGS sequence"/>
</dbReference>
<accession>A0A3S1BX67</accession>
<dbReference type="Pfam" id="PF11707">
    <property type="entry name" value="Npa1"/>
    <property type="match status" value="1"/>
</dbReference>
<evidence type="ECO:0000259" key="2">
    <source>
        <dbReference type="Pfam" id="PF11707"/>
    </source>
</evidence>